<evidence type="ECO:0000313" key="1">
    <source>
        <dbReference type="EMBL" id="MDC8760240.1"/>
    </source>
</evidence>
<gene>
    <name evidence="1" type="ORF">OIK44_21855</name>
</gene>
<sequence length="110" mass="11794">MRELFANSLNLEAGQVVSGVARQKRNLRIASGRVWITVEGELCDYWLGAGDTFTVPTGRLLVIEADHQASRVDFISSRKPSAAGGLLTQLSQLAQRLLASKPGAAPCASR</sequence>
<dbReference type="Proteomes" id="UP001221208">
    <property type="component" value="Unassembled WGS sequence"/>
</dbReference>
<evidence type="ECO:0000313" key="2">
    <source>
        <dbReference type="Proteomes" id="UP001221208"/>
    </source>
</evidence>
<dbReference type="EMBL" id="JAQQXR010000011">
    <property type="protein sequence ID" value="MDC8760240.1"/>
    <property type="molecule type" value="Genomic_DNA"/>
</dbReference>
<keyword evidence="2" id="KW-1185">Reference proteome</keyword>
<organism evidence="1 2">
    <name type="scientific">Janthinobacterium fluminis</name>
    <dbReference type="NCBI Taxonomy" id="2987524"/>
    <lineage>
        <taxon>Bacteria</taxon>
        <taxon>Pseudomonadati</taxon>
        <taxon>Pseudomonadota</taxon>
        <taxon>Betaproteobacteria</taxon>
        <taxon>Burkholderiales</taxon>
        <taxon>Oxalobacteraceae</taxon>
        <taxon>Janthinobacterium</taxon>
    </lineage>
</organism>
<dbReference type="RefSeq" id="WP_273673892.1">
    <property type="nucleotide sequence ID" value="NZ_JAQQXR010000011.1"/>
</dbReference>
<dbReference type="InterPro" id="IPR021317">
    <property type="entry name" value="DUF2917"/>
</dbReference>
<dbReference type="Pfam" id="PF11142">
    <property type="entry name" value="DUF2917"/>
    <property type="match status" value="1"/>
</dbReference>
<accession>A0ABT5K727</accession>
<protein>
    <submittedName>
        <fullName evidence="1">DUF2917 domain-containing protein</fullName>
    </submittedName>
</protein>
<name>A0ABT5K727_9BURK</name>
<reference evidence="1 2" key="1">
    <citation type="submission" date="2022-10" db="EMBL/GenBank/DDBJ databases">
        <title>Janthinobacterium sp. hw3 Genome sequencing.</title>
        <authorList>
            <person name="Park S."/>
        </authorList>
    </citation>
    <scope>NUCLEOTIDE SEQUENCE [LARGE SCALE GENOMIC DNA]</scope>
    <source>
        <strain evidence="2">hw3</strain>
    </source>
</reference>
<proteinExistence type="predicted"/>
<comment type="caution">
    <text evidence="1">The sequence shown here is derived from an EMBL/GenBank/DDBJ whole genome shotgun (WGS) entry which is preliminary data.</text>
</comment>